<comment type="subunit">
    <text evidence="5 10">Heterodimer of LeuC and LeuD.</text>
</comment>
<evidence type="ECO:0000256" key="1">
    <source>
        <dbReference type="ARBA" id="ARBA00000491"/>
    </source>
</evidence>
<dbReference type="EMBL" id="CADCTD010000036">
    <property type="protein sequence ID" value="CAA9229077.1"/>
    <property type="molecule type" value="Genomic_DNA"/>
</dbReference>
<evidence type="ECO:0000256" key="2">
    <source>
        <dbReference type="ARBA" id="ARBA00002695"/>
    </source>
</evidence>
<dbReference type="InterPro" id="IPR050075">
    <property type="entry name" value="LeuD"/>
</dbReference>
<comment type="similarity">
    <text evidence="4 10">Belongs to the LeuD family. LeuD type 1 subfamily.</text>
</comment>
<protein>
    <recommendedName>
        <fullName evidence="10">3-isopropylmalate dehydratase small subunit</fullName>
        <ecNumber evidence="10">4.2.1.33</ecNumber>
    </recommendedName>
    <alternativeName>
        <fullName evidence="10">Alpha-IPM isomerase</fullName>
        <shortName evidence="10">IPMI</shortName>
    </alternativeName>
    <alternativeName>
        <fullName evidence="10">Isopropylmalate isomerase</fullName>
    </alternativeName>
</protein>
<dbReference type="PANTHER" id="PTHR43345">
    <property type="entry name" value="3-ISOPROPYLMALATE DEHYDRATASE SMALL SUBUNIT 2-RELATED-RELATED"/>
    <property type="match status" value="1"/>
</dbReference>
<evidence type="ECO:0000256" key="6">
    <source>
        <dbReference type="ARBA" id="ARBA00022430"/>
    </source>
</evidence>
<dbReference type="InterPro" id="IPR015928">
    <property type="entry name" value="Aconitase/3IPM_dehydase_swvl"/>
</dbReference>
<dbReference type="InterPro" id="IPR033940">
    <property type="entry name" value="IPMI_Swivel"/>
</dbReference>
<sequence>MEAFTRLTSAAVPLPRPNIDTDQIIPARFLSRPRDVDHGAFLFHDARRLPGSEAQDPQFPLNREEWQGARIIVAGRNFACGSSREAAVWALFDAGFRCAIAPGFGDIFRSNGMKNGLLPVVLPAEAVAALTAQIEAAPGAEVTVDLRALEVTFPDGAVHGFEVDPFARHCLLEGVDEIGLTLSLEDEIAAFERRYGRENVR</sequence>
<dbReference type="NCBIfam" id="NF002458">
    <property type="entry name" value="PRK01641.1"/>
    <property type="match status" value="1"/>
</dbReference>
<keyword evidence="9 10" id="KW-0100">Branched-chain amino acid biosynthesis</keyword>
<dbReference type="PANTHER" id="PTHR43345:SF5">
    <property type="entry name" value="3-ISOPROPYLMALATE DEHYDRATASE SMALL SUBUNIT"/>
    <property type="match status" value="1"/>
</dbReference>
<comment type="function">
    <text evidence="2 10">Catalyzes the isomerization between 2-isopropylmalate and 3-isopropylmalate, via the formation of 2-isopropylmaleate.</text>
</comment>
<evidence type="ECO:0000256" key="4">
    <source>
        <dbReference type="ARBA" id="ARBA00009845"/>
    </source>
</evidence>
<dbReference type="EC" id="4.2.1.33" evidence="10"/>
<gene>
    <name evidence="10" type="primary">leuD</name>
    <name evidence="12" type="ORF">AVDCRST_MAG27-858</name>
</gene>
<dbReference type="InterPro" id="IPR004431">
    <property type="entry name" value="3-IsopropMal_deHydase_ssu"/>
</dbReference>
<dbReference type="Gene3D" id="3.20.19.10">
    <property type="entry name" value="Aconitase, domain 4"/>
    <property type="match status" value="1"/>
</dbReference>
<evidence type="ECO:0000256" key="9">
    <source>
        <dbReference type="ARBA" id="ARBA00023304"/>
    </source>
</evidence>
<dbReference type="UniPathway" id="UPA00048">
    <property type="reaction ID" value="UER00071"/>
</dbReference>
<evidence type="ECO:0000256" key="10">
    <source>
        <dbReference type="HAMAP-Rule" id="MF_01031"/>
    </source>
</evidence>
<dbReference type="Pfam" id="PF00694">
    <property type="entry name" value="Aconitase_C"/>
    <property type="match status" value="1"/>
</dbReference>
<keyword evidence="7 10" id="KW-0028">Amino-acid biosynthesis</keyword>
<proteinExistence type="inferred from homology"/>
<organism evidence="12">
    <name type="scientific">uncultured Craurococcus sp</name>
    <dbReference type="NCBI Taxonomy" id="1135998"/>
    <lineage>
        <taxon>Bacteria</taxon>
        <taxon>Pseudomonadati</taxon>
        <taxon>Pseudomonadota</taxon>
        <taxon>Alphaproteobacteria</taxon>
        <taxon>Acetobacterales</taxon>
        <taxon>Acetobacteraceae</taxon>
        <taxon>Craurococcus</taxon>
        <taxon>environmental samples</taxon>
    </lineage>
</organism>
<feature type="domain" description="Aconitase A/isopropylmalate dehydratase small subunit swivel" evidence="11">
    <location>
        <begin position="1"/>
        <end position="124"/>
    </location>
</feature>
<dbReference type="GO" id="GO:0009098">
    <property type="term" value="P:L-leucine biosynthetic process"/>
    <property type="evidence" value="ECO:0007669"/>
    <property type="project" value="UniProtKB-UniRule"/>
</dbReference>
<dbReference type="HAMAP" id="MF_01031">
    <property type="entry name" value="LeuD_type1"/>
    <property type="match status" value="1"/>
</dbReference>
<reference evidence="12" key="1">
    <citation type="submission" date="2020-02" db="EMBL/GenBank/DDBJ databases">
        <authorList>
            <person name="Meier V. D."/>
        </authorList>
    </citation>
    <scope>NUCLEOTIDE SEQUENCE</scope>
    <source>
        <strain evidence="12">AVDCRST_MAG27</strain>
    </source>
</reference>
<name>A0A6J4HRJ9_9PROT</name>
<evidence type="ECO:0000256" key="5">
    <source>
        <dbReference type="ARBA" id="ARBA00011271"/>
    </source>
</evidence>
<evidence type="ECO:0000256" key="3">
    <source>
        <dbReference type="ARBA" id="ARBA00004729"/>
    </source>
</evidence>
<evidence type="ECO:0000256" key="7">
    <source>
        <dbReference type="ARBA" id="ARBA00022605"/>
    </source>
</evidence>
<dbReference type="SUPFAM" id="SSF52016">
    <property type="entry name" value="LeuD/IlvD-like"/>
    <property type="match status" value="1"/>
</dbReference>
<dbReference type="CDD" id="cd01577">
    <property type="entry name" value="IPMI_Swivel"/>
    <property type="match status" value="1"/>
</dbReference>
<comment type="pathway">
    <text evidence="3 10">Amino-acid biosynthesis; L-leucine biosynthesis; L-leucine from 3-methyl-2-oxobutanoate: step 2/4.</text>
</comment>
<evidence type="ECO:0000259" key="11">
    <source>
        <dbReference type="Pfam" id="PF00694"/>
    </source>
</evidence>
<comment type="catalytic activity">
    <reaction evidence="1 10">
        <text>(2R,3S)-3-isopropylmalate = (2S)-2-isopropylmalate</text>
        <dbReference type="Rhea" id="RHEA:32287"/>
        <dbReference type="ChEBI" id="CHEBI:1178"/>
        <dbReference type="ChEBI" id="CHEBI:35121"/>
        <dbReference type="EC" id="4.2.1.33"/>
    </reaction>
</comment>
<evidence type="ECO:0000313" key="12">
    <source>
        <dbReference type="EMBL" id="CAA9229077.1"/>
    </source>
</evidence>
<dbReference type="GO" id="GO:0009316">
    <property type="term" value="C:3-isopropylmalate dehydratase complex"/>
    <property type="evidence" value="ECO:0007669"/>
    <property type="project" value="InterPro"/>
</dbReference>
<dbReference type="NCBIfam" id="TIGR00171">
    <property type="entry name" value="leuD"/>
    <property type="match status" value="1"/>
</dbReference>
<dbReference type="FunFam" id="3.20.19.10:FF:000003">
    <property type="entry name" value="3-isopropylmalate dehydratase small subunit"/>
    <property type="match status" value="1"/>
</dbReference>
<evidence type="ECO:0000256" key="8">
    <source>
        <dbReference type="ARBA" id="ARBA00023239"/>
    </source>
</evidence>
<dbReference type="GO" id="GO:0003861">
    <property type="term" value="F:3-isopropylmalate dehydratase activity"/>
    <property type="evidence" value="ECO:0007669"/>
    <property type="project" value="UniProtKB-UniRule"/>
</dbReference>
<accession>A0A6J4HRJ9</accession>
<keyword evidence="6 10" id="KW-0432">Leucine biosynthesis</keyword>
<dbReference type="InterPro" id="IPR000573">
    <property type="entry name" value="AconitaseA/IPMdHydase_ssu_swvl"/>
</dbReference>
<dbReference type="AlphaFoldDB" id="A0A6J4HRJ9"/>
<keyword evidence="8 10" id="KW-0456">Lyase</keyword>